<dbReference type="Pfam" id="PF02645">
    <property type="entry name" value="DegV"/>
    <property type="match status" value="1"/>
</dbReference>
<dbReference type="Proteomes" id="UP000030647">
    <property type="component" value="Unassembled WGS sequence"/>
</dbReference>
<evidence type="ECO:0000256" key="1">
    <source>
        <dbReference type="ARBA" id="ARBA00023121"/>
    </source>
</evidence>
<keyword evidence="1" id="KW-0446">Lipid-binding</keyword>
<keyword evidence="3" id="KW-1185">Reference proteome</keyword>
<sequence length="290" mass="30524">MSIAKGSETMTIKIVTDSSVELTPAEIKQYDIRIVPLNIIIDGQNYVDGRDITKAGFMGKMAAAKALPTTSQPAIGDFLTVYDELGQAGNQILSIHMTENLSGTVNAARQAGVISTSDVTVVDSGSIDRGLAFQVLAAAKMAQDGAEIPAILKQLAAIRDRTKVYLAVSTLANLVKGGRVGRVTGLVSSFLNIKVVLELTLDGLHVVAKGRGQKTLTKFVDEQVTALSQLPNVASIGIPYAGDEAVAQQVGRDLRAVLPEVPIVVTPTSPIVATHTGPGAFAIIYYTEPE</sequence>
<reference evidence="3" key="1">
    <citation type="journal article" date="2013" name="Genome Announc.">
        <title>Whole-Genome Sequencing of Lactobacillus shenzhenensis Strain LY-73T.</title>
        <authorList>
            <person name="Lin Z."/>
            <person name="Liu Z."/>
            <person name="Yang R."/>
            <person name="Zou Y."/>
            <person name="Wan D."/>
            <person name="Chen J."/>
            <person name="Guo M."/>
            <person name="Zhao J."/>
            <person name="Fang C."/>
            <person name="Yang R."/>
            <person name="Liu F."/>
        </authorList>
    </citation>
    <scope>NUCLEOTIDE SEQUENCE [LARGE SCALE GENOMIC DNA]</scope>
    <source>
        <strain evidence="3">LY-73</strain>
    </source>
</reference>
<name>U4TNW3_9LACO</name>
<organism evidence="2 3">
    <name type="scientific">Schleiferilactobacillus shenzhenensis LY-73</name>
    <dbReference type="NCBI Taxonomy" id="1231336"/>
    <lineage>
        <taxon>Bacteria</taxon>
        <taxon>Bacillati</taxon>
        <taxon>Bacillota</taxon>
        <taxon>Bacilli</taxon>
        <taxon>Lactobacillales</taxon>
        <taxon>Lactobacillaceae</taxon>
        <taxon>Schleiferilactobacillus</taxon>
    </lineage>
</organism>
<evidence type="ECO:0000313" key="3">
    <source>
        <dbReference type="Proteomes" id="UP000030647"/>
    </source>
</evidence>
<dbReference type="InterPro" id="IPR043168">
    <property type="entry name" value="DegV_C"/>
</dbReference>
<dbReference type="HOGENOM" id="CLU_048251_3_2_9"/>
<dbReference type="NCBIfam" id="TIGR00762">
    <property type="entry name" value="DegV"/>
    <property type="match status" value="1"/>
</dbReference>
<proteinExistence type="predicted"/>
<protein>
    <submittedName>
        <fullName evidence="2">DegV domain-containing protein</fullName>
    </submittedName>
</protein>
<evidence type="ECO:0000313" key="2">
    <source>
        <dbReference type="EMBL" id="ERL66581.1"/>
    </source>
</evidence>
<dbReference type="PANTHER" id="PTHR33434">
    <property type="entry name" value="DEGV DOMAIN-CONTAINING PROTEIN DR_1986-RELATED"/>
    <property type="match status" value="1"/>
</dbReference>
<dbReference type="AlphaFoldDB" id="U4TNW3"/>
<dbReference type="STRING" id="1231336.L248_0260"/>
<dbReference type="GO" id="GO:0008289">
    <property type="term" value="F:lipid binding"/>
    <property type="evidence" value="ECO:0007669"/>
    <property type="project" value="UniProtKB-KW"/>
</dbReference>
<gene>
    <name evidence="2" type="ORF">L248_0260</name>
</gene>
<dbReference type="EMBL" id="KI271582">
    <property type="protein sequence ID" value="ERL66581.1"/>
    <property type="molecule type" value="Genomic_DNA"/>
</dbReference>
<dbReference type="InterPro" id="IPR003797">
    <property type="entry name" value="DegV"/>
</dbReference>
<dbReference type="Gene3D" id="3.30.1180.10">
    <property type="match status" value="1"/>
</dbReference>
<accession>U4TNW3</accession>
<dbReference type="Gene3D" id="3.40.50.10170">
    <property type="match status" value="1"/>
</dbReference>
<dbReference type="PROSITE" id="PS51482">
    <property type="entry name" value="DEGV"/>
    <property type="match status" value="1"/>
</dbReference>
<dbReference type="eggNOG" id="COG1307">
    <property type="taxonomic scope" value="Bacteria"/>
</dbReference>
<dbReference type="PANTHER" id="PTHR33434:SF8">
    <property type="entry name" value="DEGV DOMAIN-CONTAINING PROTEIN SPR1019"/>
    <property type="match status" value="1"/>
</dbReference>
<dbReference type="InterPro" id="IPR050270">
    <property type="entry name" value="DegV_domain_contain"/>
</dbReference>
<dbReference type="SUPFAM" id="SSF82549">
    <property type="entry name" value="DAK1/DegV-like"/>
    <property type="match status" value="1"/>
</dbReference>